<name>A0A2V2WZS8_TRYCR</name>
<evidence type="ECO:0000259" key="1">
    <source>
        <dbReference type="Pfam" id="PF24466"/>
    </source>
</evidence>
<dbReference type="VEuPathDB" id="TriTrypDB:TcCLB.509295.90"/>
<proteinExistence type="predicted"/>
<dbReference type="Pfam" id="PF24466">
    <property type="entry name" value="DUF7578"/>
    <property type="match status" value="1"/>
</dbReference>
<dbReference type="EMBL" id="PRFC01000045">
    <property type="protein sequence ID" value="PWV13199.1"/>
    <property type="molecule type" value="Genomic_DNA"/>
</dbReference>
<dbReference type="VEuPathDB" id="TriTrypDB:TcBrA4_0156930"/>
<dbReference type="VEuPathDB" id="TriTrypDB:TcCL_NonESM09971"/>
<dbReference type="VEuPathDB" id="TriTrypDB:TCDM_07472"/>
<dbReference type="Proteomes" id="UP000246078">
    <property type="component" value="Unassembled WGS sequence"/>
</dbReference>
<sequence>MLDGDTLSTSLKLNIFFGIVLAPGRPLMKDCNATGETFIWRLDAYVNDQQLLEGILNLTYYQMYKLLHEGVFFLLQWRDYERRDTINFRAMQKLDSALEMPDGYSEQRREFTLVTKIEDVLFKRKVRVMDRKLNELLNRRFDGRGFVDANRNVLREDFLKNPEKYICDAGVLGEMQASDRYVMMEIAVRDEMDMEEDVHKPYKNGVDNLLKCLVAAEVKASVHEINKRFLDAAAEEARNPTTSSSPIYLKGC</sequence>
<dbReference type="VEuPathDB" id="TriTrypDB:C3747_45g112"/>
<dbReference type="VEuPathDB" id="TriTrypDB:C4B63_105g49"/>
<accession>A0A2V2WZS8</accession>
<dbReference type="VEuPathDB" id="TriTrypDB:TcCL_NonESM09982"/>
<dbReference type="AlphaFoldDB" id="A0A2V2WZS8"/>
<comment type="caution">
    <text evidence="2">The sequence shown here is derived from an EMBL/GenBank/DDBJ whole genome shotgun (WGS) entry which is preliminary data.</text>
</comment>
<evidence type="ECO:0000313" key="3">
    <source>
        <dbReference type="Proteomes" id="UP000246078"/>
    </source>
</evidence>
<dbReference type="VEuPathDB" id="TriTrypDB:TcG_11903"/>
<gene>
    <name evidence="2" type="ORF">C3747_45g112</name>
</gene>
<dbReference type="VEuPathDB" id="TriTrypDB:TCSYLVIO_010297"/>
<protein>
    <submittedName>
        <fullName evidence="2">Putative retrotransposon hot spot protein (RHS)</fullName>
    </submittedName>
</protein>
<dbReference type="InterPro" id="IPR056000">
    <property type="entry name" value="DUF7578"/>
</dbReference>
<organism evidence="2 3">
    <name type="scientific">Trypanosoma cruzi</name>
    <dbReference type="NCBI Taxonomy" id="5693"/>
    <lineage>
        <taxon>Eukaryota</taxon>
        <taxon>Discoba</taxon>
        <taxon>Euglenozoa</taxon>
        <taxon>Kinetoplastea</taxon>
        <taxon>Metakinetoplastina</taxon>
        <taxon>Trypanosomatida</taxon>
        <taxon>Trypanosomatidae</taxon>
        <taxon>Trypanosoma</taxon>
        <taxon>Schizotrypanum</taxon>
    </lineage>
</organism>
<reference evidence="2 3" key="1">
    <citation type="journal article" date="2018" name="Microb. Genom.">
        <title>Expanding an expanded genome: long-read sequencing of Trypanosoma cruzi.</title>
        <authorList>
            <person name="Berna L."/>
            <person name="Rodriguez M."/>
            <person name="Chiribao M.L."/>
            <person name="Parodi-Talice A."/>
            <person name="Pita S."/>
            <person name="Rijo G."/>
            <person name="Alvarez-Valin F."/>
            <person name="Robello C."/>
        </authorList>
    </citation>
    <scope>NUCLEOTIDE SEQUENCE [LARGE SCALE GENOMIC DNA]</scope>
    <source>
        <strain evidence="2 3">TCC</strain>
    </source>
</reference>
<evidence type="ECO:0000313" key="2">
    <source>
        <dbReference type="EMBL" id="PWV13199.1"/>
    </source>
</evidence>
<feature type="domain" description="DUF7578" evidence="1">
    <location>
        <begin position="127"/>
        <end position="191"/>
    </location>
</feature>